<dbReference type="EMBL" id="JABXBU010001863">
    <property type="protein sequence ID" value="KAF8781345.1"/>
    <property type="molecule type" value="Genomic_DNA"/>
</dbReference>
<name>A0A8T0ESS4_ARGBR</name>
<evidence type="ECO:0000256" key="1">
    <source>
        <dbReference type="SAM" id="MobiDB-lite"/>
    </source>
</evidence>
<reference evidence="2" key="1">
    <citation type="journal article" date="2020" name="bioRxiv">
        <title>Chromosome-level reference genome of the European wasp spider Argiope bruennichi: a resource for studies on range expansion and evolutionary adaptation.</title>
        <authorList>
            <person name="Sheffer M.M."/>
            <person name="Hoppe A."/>
            <person name="Krehenwinkel H."/>
            <person name="Uhl G."/>
            <person name="Kuss A.W."/>
            <person name="Jensen L."/>
            <person name="Jensen C."/>
            <person name="Gillespie R.G."/>
            <person name="Hoff K.J."/>
            <person name="Prost S."/>
        </authorList>
    </citation>
    <scope>NUCLEOTIDE SEQUENCE</scope>
</reference>
<organism evidence="2 3">
    <name type="scientific">Argiope bruennichi</name>
    <name type="common">Wasp spider</name>
    <name type="synonym">Aranea bruennichi</name>
    <dbReference type="NCBI Taxonomy" id="94029"/>
    <lineage>
        <taxon>Eukaryota</taxon>
        <taxon>Metazoa</taxon>
        <taxon>Ecdysozoa</taxon>
        <taxon>Arthropoda</taxon>
        <taxon>Chelicerata</taxon>
        <taxon>Arachnida</taxon>
        <taxon>Araneae</taxon>
        <taxon>Araneomorphae</taxon>
        <taxon>Entelegynae</taxon>
        <taxon>Araneoidea</taxon>
        <taxon>Araneidae</taxon>
        <taxon>Argiope</taxon>
    </lineage>
</organism>
<proteinExistence type="predicted"/>
<keyword evidence="3" id="KW-1185">Reference proteome</keyword>
<protein>
    <submittedName>
        <fullName evidence="2">Uncharacterized protein</fullName>
    </submittedName>
</protein>
<comment type="caution">
    <text evidence="2">The sequence shown here is derived from an EMBL/GenBank/DDBJ whole genome shotgun (WGS) entry which is preliminary data.</text>
</comment>
<evidence type="ECO:0000313" key="3">
    <source>
        <dbReference type="Proteomes" id="UP000807504"/>
    </source>
</evidence>
<evidence type="ECO:0000313" key="2">
    <source>
        <dbReference type="EMBL" id="KAF8781345.1"/>
    </source>
</evidence>
<reference evidence="2" key="2">
    <citation type="submission" date="2020-06" db="EMBL/GenBank/DDBJ databases">
        <authorList>
            <person name="Sheffer M."/>
        </authorList>
    </citation>
    <scope>NUCLEOTIDE SEQUENCE</scope>
</reference>
<feature type="compositionally biased region" description="Basic residues" evidence="1">
    <location>
        <begin position="25"/>
        <end position="38"/>
    </location>
</feature>
<feature type="region of interest" description="Disordered" evidence="1">
    <location>
        <begin position="17"/>
        <end position="38"/>
    </location>
</feature>
<dbReference type="Proteomes" id="UP000807504">
    <property type="component" value="Unassembled WGS sequence"/>
</dbReference>
<accession>A0A8T0ESS4</accession>
<dbReference type="AlphaFoldDB" id="A0A8T0ESS4"/>
<sequence length="170" mass="18906">MGRGNFLLLQAKSFSEGNPVMGARTRSKGTSNRRKQRLRKEKRFVKEKSKQIELEIEGGRKALFPSGTYCSRAPIAAGTCHHSYSYISEVCRSVKGRCCYRGSKRTGGASGPNDRRGRTTLVRRKVSFKRGGSCKGNVRCRRVRDAFEMTKVKFCQQLEIFGGGGGGRNS</sequence>
<gene>
    <name evidence="2" type="ORF">HNY73_011749</name>
</gene>